<accession>A0A8J3BM83</accession>
<gene>
    <name evidence="2" type="ORF">GCM10007962_28630</name>
</gene>
<reference evidence="2" key="2">
    <citation type="submission" date="2020-09" db="EMBL/GenBank/DDBJ databases">
        <authorList>
            <person name="Sun Q."/>
            <person name="Ohkuma M."/>
        </authorList>
    </citation>
    <scope>NUCLEOTIDE SEQUENCE</scope>
    <source>
        <strain evidence="2">JCM 12862</strain>
    </source>
</reference>
<reference evidence="2" key="1">
    <citation type="journal article" date="2014" name="Int. J. Syst. Evol. Microbiol.">
        <title>Complete genome sequence of Corynebacterium casei LMG S-19264T (=DSM 44701T), isolated from a smear-ripened cheese.</title>
        <authorList>
            <consortium name="US DOE Joint Genome Institute (JGI-PGF)"/>
            <person name="Walter F."/>
            <person name="Albersmeier A."/>
            <person name="Kalinowski J."/>
            <person name="Ruckert C."/>
        </authorList>
    </citation>
    <scope>NUCLEOTIDE SEQUENCE</scope>
    <source>
        <strain evidence="2">JCM 12862</strain>
    </source>
</reference>
<dbReference type="RefSeq" id="WP_188654390.1">
    <property type="nucleotide sequence ID" value="NZ_BMNR01000007.1"/>
</dbReference>
<evidence type="ECO:0000313" key="3">
    <source>
        <dbReference type="Proteomes" id="UP000612329"/>
    </source>
</evidence>
<organism evidence="2 3">
    <name type="scientific">Yeosuana aromativorans</name>
    <dbReference type="NCBI Taxonomy" id="288019"/>
    <lineage>
        <taxon>Bacteria</taxon>
        <taxon>Pseudomonadati</taxon>
        <taxon>Bacteroidota</taxon>
        <taxon>Flavobacteriia</taxon>
        <taxon>Flavobacteriales</taxon>
        <taxon>Flavobacteriaceae</taxon>
        <taxon>Yeosuana</taxon>
    </lineage>
</organism>
<keyword evidence="1" id="KW-0732">Signal</keyword>
<sequence length="182" mass="19597">MKKTFLLAAFAVLGLSQVNAQEASNGGQTSKGKWLIEANTGFSAGGEIGFVQHTANTGFGLYSIDGQTAWSIGAEGGYFVMDDLAVKAGLGYSDLDYVTVFSYKVGAKYYVISKIPFQVDLNGASIKDNNENPLWLGLQGGYAIFLGDNVSIEPGLRYSVSLNQDFYDKGIFEARIGFALHF</sequence>
<proteinExistence type="predicted"/>
<evidence type="ECO:0008006" key="4">
    <source>
        <dbReference type="Google" id="ProtNLM"/>
    </source>
</evidence>
<evidence type="ECO:0000256" key="1">
    <source>
        <dbReference type="SAM" id="SignalP"/>
    </source>
</evidence>
<protein>
    <recommendedName>
        <fullName evidence="4">Outer membrane protein beta-barrel domain-containing protein</fullName>
    </recommendedName>
</protein>
<evidence type="ECO:0000313" key="2">
    <source>
        <dbReference type="EMBL" id="GGK32566.1"/>
    </source>
</evidence>
<dbReference type="EMBL" id="BMNR01000007">
    <property type="protein sequence ID" value="GGK32566.1"/>
    <property type="molecule type" value="Genomic_DNA"/>
</dbReference>
<feature type="chain" id="PRO_5035269595" description="Outer membrane protein beta-barrel domain-containing protein" evidence="1">
    <location>
        <begin position="21"/>
        <end position="182"/>
    </location>
</feature>
<dbReference type="Proteomes" id="UP000612329">
    <property type="component" value="Unassembled WGS sequence"/>
</dbReference>
<feature type="signal peptide" evidence="1">
    <location>
        <begin position="1"/>
        <end position="20"/>
    </location>
</feature>
<keyword evidence="3" id="KW-1185">Reference proteome</keyword>
<dbReference type="InterPro" id="IPR011250">
    <property type="entry name" value="OMP/PagP_B-barrel"/>
</dbReference>
<dbReference type="AlphaFoldDB" id="A0A8J3BM83"/>
<comment type="caution">
    <text evidence="2">The sequence shown here is derived from an EMBL/GenBank/DDBJ whole genome shotgun (WGS) entry which is preliminary data.</text>
</comment>
<name>A0A8J3BM83_9FLAO</name>
<dbReference type="SUPFAM" id="SSF56925">
    <property type="entry name" value="OMPA-like"/>
    <property type="match status" value="1"/>
</dbReference>